<sequence length="348" mass="37790">MTRESADLTFRPMEAGDRDLRAEALLRNFNRTAERFTHADLDAPPLSVYLPFDPARGDVGHVVLSGGKAVGMAAAVFAQGYGHISDDIPELWIHVTASHRNAGIGGRLIDLILQDGRAAGWPGLSLSVEDGNPARRLYRRKGFTDHLTPGVMLLQLGPEHPIRSVAVYCGSSYGAREEYADAARDLGHELAARGLTLIYGGGDVGLMGTVADAVVDRRGETIGVIPRQLVDREMAHRGLGRLDVVETMAERKTRMEDLADAFIALPGGAGTLEELFEVLTMQQLGHLTGPIGLCNTEGFWDPLVEMLRRAVDEGFLRGKYLDALVVADTPAEVLARFDGWTAPGRKWD</sequence>
<protein>
    <recommendedName>
        <fullName evidence="2">N-acetyltransferase domain-containing protein</fullName>
    </recommendedName>
</protein>
<evidence type="ECO:0000256" key="1">
    <source>
        <dbReference type="ARBA" id="ARBA00006763"/>
    </source>
</evidence>
<dbReference type="eggNOG" id="COG1611">
    <property type="taxonomic scope" value="Bacteria"/>
</dbReference>
<dbReference type="InterPro" id="IPR031100">
    <property type="entry name" value="LOG_fam"/>
</dbReference>
<dbReference type="NCBIfam" id="TIGR00730">
    <property type="entry name" value="Rossman fold protein, TIGR00730 family"/>
    <property type="match status" value="1"/>
</dbReference>
<dbReference type="CDD" id="cd04301">
    <property type="entry name" value="NAT_SF"/>
    <property type="match status" value="1"/>
</dbReference>
<evidence type="ECO:0000259" key="2">
    <source>
        <dbReference type="PROSITE" id="PS51186"/>
    </source>
</evidence>
<dbReference type="RefSeq" id="WP_015399645.1">
    <property type="nucleotide sequence ID" value="NC_020302.1"/>
</dbReference>
<evidence type="ECO:0000313" key="4">
    <source>
        <dbReference type="Proteomes" id="UP000011723"/>
    </source>
</evidence>
<comment type="similarity">
    <text evidence="1">Belongs to the LOG family.</text>
</comment>
<dbReference type="EMBL" id="CP003697">
    <property type="protein sequence ID" value="AGF71221.1"/>
    <property type="molecule type" value="Genomic_DNA"/>
</dbReference>
<dbReference type="HOGENOM" id="CLU_777822_0_0_11"/>
<dbReference type="InterPro" id="IPR005269">
    <property type="entry name" value="LOG"/>
</dbReference>
<dbReference type="PANTHER" id="PTHR31223:SF70">
    <property type="entry name" value="LOG FAMILY PROTEIN YJL055W"/>
    <property type="match status" value="1"/>
</dbReference>
<dbReference type="InterPro" id="IPR000182">
    <property type="entry name" value="GNAT_dom"/>
</dbReference>
<dbReference type="Gene3D" id="3.40.630.30">
    <property type="match status" value="1"/>
</dbReference>
<dbReference type="SUPFAM" id="SSF102405">
    <property type="entry name" value="MCP/YpsA-like"/>
    <property type="match status" value="1"/>
</dbReference>
<dbReference type="KEGG" id="chn:A605_01025"/>
<keyword evidence="4" id="KW-1185">Reference proteome</keyword>
<dbReference type="PANTHER" id="PTHR31223">
    <property type="entry name" value="LOG FAMILY PROTEIN YJL055W"/>
    <property type="match status" value="1"/>
</dbReference>
<reference evidence="3 4" key="1">
    <citation type="journal article" date="2012" name="Stand. Genomic Sci.">
        <title>Genome sequence of the halotolerant bacterium Corynebacterium halotolerans type strain YIM 70093(T) (= DSM 44683(T)).</title>
        <authorList>
            <person name="Ruckert C."/>
            <person name="Albersmeier A."/>
            <person name="Al-Dilaimi A."/>
            <person name="Niehaus K."/>
            <person name="Szczepanowski R."/>
            <person name="Kalinowski J."/>
        </authorList>
    </citation>
    <scope>NUCLEOTIDE SEQUENCE [LARGE SCALE GENOMIC DNA]</scope>
    <source>
        <strain evidence="3">YIM 70093</strain>
    </source>
</reference>
<dbReference type="PROSITE" id="PS51186">
    <property type="entry name" value="GNAT"/>
    <property type="match status" value="1"/>
</dbReference>
<dbReference type="GO" id="GO:0016747">
    <property type="term" value="F:acyltransferase activity, transferring groups other than amino-acyl groups"/>
    <property type="evidence" value="ECO:0007669"/>
    <property type="project" value="InterPro"/>
</dbReference>
<gene>
    <name evidence="3" type="ORF">A605_01025</name>
</gene>
<dbReference type="SUPFAM" id="SSF55729">
    <property type="entry name" value="Acyl-CoA N-acyltransferases (Nat)"/>
    <property type="match status" value="1"/>
</dbReference>
<dbReference type="GO" id="GO:0016799">
    <property type="term" value="F:hydrolase activity, hydrolyzing N-glycosyl compounds"/>
    <property type="evidence" value="ECO:0007669"/>
    <property type="project" value="TreeGrafter"/>
</dbReference>
<dbReference type="STRING" id="1121362.A605_01025"/>
<dbReference type="eggNOG" id="COG0456">
    <property type="taxonomic scope" value="Bacteria"/>
</dbReference>
<dbReference type="AlphaFoldDB" id="M1P3F3"/>
<dbReference type="GO" id="GO:0005829">
    <property type="term" value="C:cytosol"/>
    <property type="evidence" value="ECO:0007669"/>
    <property type="project" value="TreeGrafter"/>
</dbReference>
<dbReference type="GO" id="GO:0009691">
    <property type="term" value="P:cytokinin biosynthetic process"/>
    <property type="evidence" value="ECO:0007669"/>
    <property type="project" value="InterPro"/>
</dbReference>
<dbReference type="InterPro" id="IPR016181">
    <property type="entry name" value="Acyl_CoA_acyltransferase"/>
</dbReference>
<dbReference type="Pfam" id="PF00583">
    <property type="entry name" value="Acetyltransf_1"/>
    <property type="match status" value="1"/>
</dbReference>
<accession>M1P3F3</accession>
<dbReference type="PATRIC" id="fig|1121362.3.peg.197"/>
<dbReference type="OrthoDB" id="9801098at2"/>
<dbReference type="Proteomes" id="UP000011723">
    <property type="component" value="Chromosome"/>
</dbReference>
<organism evidence="3 4">
    <name type="scientific">Corynebacterium halotolerans YIM 70093 = DSM 44683</name>
    <dbReference type="NCBI Taxonomy" id="1121362"/>
    <lineage>
        <taxon>Bacteria</taxon>
        <taxon>Bacillati</taxon>
        <taxon>Actinomycetota</taxon>
        <taxon>Actinomycetes</taxon>
        <taxon>Mycobacteriales</taxon>
        <taxon>Corynebacteriaceae</taxon>
        <taxon>Corynebacterium</taxon>
    </lineage>
</organism>
<name>M1P3F3_9CORY</name>
<evidence type="ECO:0000313" key="3">
    <source>
        <dbReference type="EMBL" id="AGF71221.1"/>
    </source>
</evidence>
<proteinExistence type="inferred from homology"/>
<dbReference type="Pfam" id="PF03641">
    <property type="entry name" value="Lysine_decarbox"/>
    <property type="match status" value="1"/>
</dbReference>
<feature type="domain" description="N-acetyltransferase" evidence="2">
    <location>
        <begin position="8"/>
        <end position="157"/>
    </location>
</feature>
<dbReference type="Gene3D" id="3.40.50.450">
    <property type="match status" value="1"/>
</dbReference>